<dbReference type="PANTHER" id="PTHR46298">
    <property type="entry name" value="ANDROGLOBIN"/>
    <property type="match status" value="1"/>
</dbReference>
<evidence type="ECO:0000259" key="6">
    <source>
        <dbReference type="PROSITE" id="PS50203"/>
    </source>
</evidence>
<feature type="compositionally biased region" description="Basic residues" evidence="5">
    <location>
        <begin position="1455"/>
        <end position="1464"/>
    </location>
</feature>
<dbReference type="InterPro" id="IPR054093">
    <property type="entry name" value="Androglobin_II"/>
</dbReference>
<dbReference type="Pfam" id="PF00648">
    <property type="entry name" value="Peptidase_C2"/>
    <property type="match status" value="1"/>
</dbReference>
<feature type="compositionally biased region" description="Basic and acidic residues" evidence="5">
    <location>
        <begin position="1337"/>
        <end position="1352"/>
    </location>
</feature>
<keyword evidence="4" id="KW-0788">Thiol protease</keyword>
<dbReference type="GO" id="GO:0006508">
    <property type="term" value="P:proteolysis"/>
    <property type="evidence" value="ECO:0007669"/>
    <property type="project" value="UniProtKB-KW"/>
</dbReference>
<evidence type="ECO:0000259" key="7">
    <source>
        <dbReference type="PROSITE" id="PS52042"/>
    </source>
</evidence>
<keyword evidence="2" id="KW-0479">Metal-binding</keyword>
<dbReference type="PROSITE" id="PS52042">
    <property type="entry name" value="GLOBIN_CP_ADGB"/>
    <property type="match status" value="1"/>
</dbReference>
<evidence type="ECO:0000313" key="9">
    <source>
        <dbReference type="Proteomes" id="UP000677803"/>
    </source>
</evidence>
<dbReference type="GO" id="GO:0004198">
    <property type="term" value="F:calcium-dependent cysteine-type endopeptidase activity"/>
    <property type="evidence" value="ECO:0007669"/>
    <property type="project" value="InterPro"/>
</dbReference>
<comment type="caution">
    <text evidence="8">The sequence shown here is derived from an EMBL/GenBank/DDBJ whole genome shotgun (WGS) entry which is preliminary data.</text>
</comment>
<feature type="region of interest" description="Disordered" evidence="5">
    <location>
        <begin position="1421"/>
        <end position="1464"/>
    </location>
</feature>
<keyword evidence="1" id="KW-0349">Heme</keyword>
<proteinExistence type="predicted"/>
<feature type="compositionally biased region" description="Basic and acidic residues" evidence="5">
    <location>
        <begin position="57"/>
        <end position="73"/>
    </location>
</feature>
<evidence type="ECO:0000256" key="5">
    <source>
        <dbReference type="SAM" id="MobiDB-lite"/>
    </source>
</evidence>
<dbReference type="GO" id="GO:0020037">
    <property type="term" value="F:heme binding"/>
    <property type="evidence" value="ECO:0007669"/>
    <property type="project" value="InterPro"/>
</dbReference>
<dbReference type="CDD" id="cd22307">
    <property type="entry name" value="Adgb_C_mid-like"/>
    <property type="match status" value="1"/>
</dbReference>
<gene>
    <name evidence="8" type="ORF">MMEN_LOCUS11690</name>
</gene>
<evidence type="ECO:0000313" key="8">
    <source>
        <dbReference type="EMBL" id="CAG5928017.1"/>
    </source>
</evidence>
<feature type="compositionally biased region" description="Polar residues" evidence="5">
    <location>
        <begin position="1312"/>
        <end position="1331"/>
    </location>
</feature>
<keyword evidence="4" id="KW-0645">Protease</keyword>
<dbReference type="SUPFAM" id="SSF54001">
    <property type="entry name" value="Cysteine proteinases"/>
    <property type="match status" value="1"/>
</dbReference>
<dbReference type="PROSITE" id="PS50203">
    <property type="entry name" value="CALPAIN_CAT"/>
    <property type="match status" value="1"/>
</dbReference>
<sequence length="1464" mass="166060">MSKSQGKKKESSSSKMSISDRQTDAASLVTTSSESIPEGSLGKFRFPIWPEWSDAEVNKEKWDSSKGPEDRKTNKGPGSPFFENPEGRLLLPPALQVYSWKRPSDFIGEKDLTVVENQMNFDLVSANNHLFCCELMRWIISEIHIVWMLHKSTSTQQDNWKPWEHIYSLCKVVKGHVPLYNNYGKYLVRLYWMGSWRRITIDDSMPFDETNKLLLPASTCQSELWPMLLAKALIKVACTSGVTEISREMGEFTFIQALTGWIPEIHPIKSVYSRKIWEFLRDTIPEFKHQDESSQVTKPGIPGPTAELDSPKCSSEVVVCASFYPFELHNNSSAFGQMANCSEFLRRYGLSLLHSHVVMLTKSRACQLEIPPNPPPVPQWKLIRPRKKIVISSEPQKFHLPKSEQFIEVVSPFISYHFSSRGDFIPRKEAKQIAPRKHSHRTPLMSITEREETECQQSLEPDIAGCTTNSPNNRDKNEVTTEDKEKDNDDISNDRPKAAIKQPVSGGPFTAVRPVLKRTWVDLVDFAESFQTLLICHKPQIYPHQIQRSQFKSTILPKTIGGSSTQLTSASMAVASQECAEVTGTYFLYVDSLTSSQILISFSALCFWRGTAEEKKNMVGGHRSAVLIVLPHSWTSLQSQLPVLTIKATYSKAAFLNLPSGRHVLCLHTNAPLGCHVQLCSKTPFIFGDEETIMAHLTKESARFTEQASSIFRALSIVVSSFGDEQKLPALRKMLEETHCPKNINSTKKKWEHQKVFNSAVYLMVHETLGRKLTAEELFAVQALTADPSLVAFHPEENTLTVETDSKPPEIWQNRQPTAEELQAVTILQAAFRGHLVRDILEASKPGTKENHCVSKILLEIWSKIESNADKQAAILLRYIIENSEKKAELYPCIQDESTRITFTDYSVSLQETANAWVLVFREVFIIPKEMLLVPKVYFPFPNSLLHVIDNDTGKEMDNLCNKIAPRIYQPNKFGYTFLAEVVTPESLPAGTKWRMRLIGSKEPLPKLPNNCLANSFSVKEFLDYYFPNDDNLICRFCVNVTVGILGTIQFQTSKPDVLIHLSILDHEKEVAGNTGMGHVIIPVFYFNANKEPISEDETPTQDTPQQRHGEESTVVKPGSSSDHHQPLTKTMGHKYVVQAKVLSKSWDLDESQMAFALMLKDMEEKKKIVYKSEDMKPSSISNPPSTDGHKSNAPKTNRKSENDKEKGKSHPTSKSVPKQETSLDLTKANWTLRVVTDESKKDAIDVKRDTERIEQIKSNKKAWEMVESGRSVKALQSRIEFLGHGQNKESNRPTSEENKDSDLSRSVPDTCLSQSKGTLSHPQTSLSRLDNSPLIRRQEDFPELMDSQREEVKQRQRFEKIQTYRLVRENVVERHKQQVFKQRELMRLQMELNDNVQAMYQHCEKLFDACEAFISHQMAATKKEQDENPVLEEAQPAEQEGTAPTSASTQQPNKRAKSAGKKK</sequence>
<evidence type="ECO:0000256" key="2">
    <source>
        <dbReference type="ARBA" id="ARBA00022723"/>
    </source>
</evidence>
<dbReference type="EMBL" id="CAJRST010012224">
    <property type="protein sequence ID" value="CAG5928017.1"/>
    <property type="molecule type" value="Genomic_DNA"/>
</dbReference>
<organism evidence="8 9">
    <name type="scientific">Menidia menidia</name>
    <name type="common">Atlantic silverside</name>
    <dbReference type="NCBI Taxonomy" id="238744"/>
    <lineage>
        <taxon>Eukaryota</taxon>
        <taxon>Metazoa</taxon>
        <taxon>Chordata</taxon>
        <taxon>Craniata</taxon>
        <taxon>Vertebrata</taxon>
        <taxon>Euteleostomi</taxon>
        <taxon>Actinopterygii</taxon>
        <taxon>Neopterygii</taxon>
        <taxon>Teleostei</taxon>
        <taxon>Neoteleostei</taxon>
        <taxon>Acanthomorphata</taxon>
        <taxon>Ovalentaria</taxon>
        <taxon>Atherinomorphae</taxon>
        <taxon>Atheriniformes</taxon>
        <taxon>Atherinopsidae</taxon>
        <taxon>Menidiinae</taxon>
        <taxon>Menidia</taxon>
    </lineage>
</organism>
<dbReference type="InterPro" id="IPR057249">
    <property type="entry name" value="Globin_CP_ADGB"/>
</dbReference>
<dbReference type="InterPro" id="IPR038765">
    <property type="entry name" value="Papain-like_cys_pep_sf"/>
</dbReference>
<feature type="region of interest" description="Disordered" evidence="5">
    <location>
        <begin position="427"/>
        <end position="505"/>
    </location>
</feature>
<dbReference type="InterPro" id="IPR012292">
    <property type="entry name" value="Globin/Proto"/>
</dbReference>
<feature type="active site" evidence="4">
    <location>
        <position position="133"/>
    </location>
</feature>
<reference evidence="8" key="1">
    <citation type="submission" date="2021-05" db="EMBL/GenBank/DDBJ databases">
        <authorList>
            <person name="Tigano A."/>
        </authorList>
    </citation>
    <scope>NUCLEOTIDE SEQUENCE</scope>
</reference>
<dbReference type="Pfam" id="PF22068">
    <property type="entry name" value="Androglobin_II"/>
    <property type="match status" value="1"/>
</dbReference>
<feature type="active site" evidence="4">
    <location>
        <position position="354"/>
    </location>
</feature>
<accession>A0A8S4B7L0</accession>
<feature type="region of interest" description="Disordered" evidence="5">
    <location>
        <begin position="1171"/>
        <end position="1223"/>
    </location>
</feature>
<dbReference type="Pfam" id="PF22069">
    <property type="entry name" value="Androglobin_IV"/>
    <property type="match status" value="1"/>
</dbReference>
<dbReference type="InterPro" id="IPR054095">
    <property type="entry name" value="Androglobin_V"/>
</dbReference>
<evidence type="ECO:0000256" key="4">
    <source>
        <dbReference type="PROSITE-ProRule" id="PRU00239"/>
    </source>
</evidence>
<feature type="region of interest" description="Disordered" evidence="5">
    <location>
        <begin position="1"/>
        <end position="44"/>
    </location>
</feature>
<feature type="domain" description="Globin" evidence="7">
    <location>
        <begin position="678"/>
        <end position="883"/>
    </location>
</feature>
<keyword evidence="4" id="KW-0378">Hydrolase</keyword>
<feature type="region of interest" description="Disordered" evidence="5">
    <location>
        <begin position="1283"/>
        <end position="1352"/>
    </location>
</feature>
<feature type="active site" evidence="4">
    <location>
        <position position="373"/>
    </location>
</feature>
<feature type="compositionally biased region" description="Polar residues" evidence="5">
    <location>
        <begin position="24"/>
        <end position="35"/>
    </location>
</feature>
<feature type="compositionally biased region" description="Basic and acidic residues" evidence="5">
    <location>
        <begin position="1199"/>
        <end position="1209"/>
    </location>
</feature>
<dbReference type="PROSITE" id="PS50096">
    <property type="entry name" value="IQ"/>
    <property type="match status" value="1"/>
</dbReference>
<evidence type="ECO:0000256" key="3">
    <source>
        <dbReference type="ARBA" id="ARBA00023004"/>
    </source>
</evidence>
<feature type="compositionally biased region" description="Basic and acidic residues" evidence="5">
    <location>
        <begin position="473"/>
        <end position="497"/>
    </location>
</feature>
<dbReference type="InterPro" id="IPR001300">
    <property type="entry name" value="Peptidase_C2_calpain_cat"/>
</dbReference>
<keyword evidence="9" id="KW-1185">Reference proteome</keyword>
<feature type="compositionally biased region" description="Polar residues" evidence="5">
    <location>
        <begin position="1443"/>
        <end position="1454"/>
    </location>
</feature>
<keyword evidence="3" id="KW-0408">Iron</keyword>
<dbReference type="GO" id="GO:0046872">
    <property type="term" value="F:metal ion binding"/>
    <property type="evidence" value="ECO:0007669"/>
    <property type="project" value="UniProtKB-KW"/>
</dbReference>
<feature type="domain" description="Calpain catalytic" evidence="6">
    <location>
        <begin position="67"/>
        <end position="381"/>
    </location>
</feature>
<name>A0A8S4B7L0_9TELE</name>
<dbReference type="PANTHER" id="PTHR46298:SF1">
    <property type="entry name" value="ANDROGLOBIN"/>
    <property type="match status" value="1"/>
</dbReference>
<dbReference type="Proteomes" id="UP000677803">
    <property type="component" value="Unassembled WGS sequence"/>
</dbReference>
<protein>
    <submittedName>
        <fullName evidence="8">(Atlantic silverside) hypothetical protein</fullName>
    </submittedName>
</protein>
<dbReference type="InterPro" id="IPR054094">
    <property type="entry name" value="Androglobin_IV"/>
</dbReference>
<dbReference type="GO" id="GO:0019825">
    <property type="term" value="F:oxygen binding"/>
    <property type="evidence" value="ECO:0007669"/>
    <property type="project" value="InterPro"/>
</dbReference>
<dbReference type="InterPro" id="IPR053033">
    <property type="entry name" value="Androglobin-like"/>
</dbReference>
<feature type="region of interest" description="Disordered" evidence="5">
    <location>
        <begin position="57"/>
        <end position="86"/>
    </location>
</feature>
<dbReference type="Pfam" id="PF22070">
    <property type="entry name" value="Androglobin_V"/>
    <property type="match status" value="1"/>
</dbReference>
<feature type="compositionally biased region" description="Basic and acidic residues" evidence="5">
    <location>
        <begin position="1287"/>
        <end position="1304"/>
    </location>
</feature>
<evidence type="ECO:0000256" key="1">
    <source>
        <dbReference type="ARBA" id="ARBA00022617"/>
    </source>
</evidence>
<feature type="region of interest" description="Disordered" evidence="5">
    <location>
        <begin position="1093"/>
        <end position="1132"/>
    </location>
</feature>
<dbReference type="OrthoDB" id="9374162at2759"/>
<feature type="compositionally biased region" description="Polar residues" evidence="5">
    <location>
        <begin position="1211"/>
        <end position="1223"/>
    </location>
</feature>
<dbReference type="Gene3D" id="1.10.490.10">
    <property type="entry name" value="Globins"/>
    <property type="match status" value="1"/>
</dbReference>